<dbReference type="GO" id="GO:0046872">
    <property type="term" value="F:metal ion binding"/>
    <property type="evidence" value="ECO:0007669"/>
    <property type="project" value="UniProtKB-KW"/>
</dbReference>
<comment type="similarity">
    <text evidence="1">Belongs to the bacterial solute-binding protein ModA family.</text>
</comment>
<gene>
    <name evidence="6" type="primary">modA</name>
    <name evidence="6" type="ORF">D1825_05865</name>
</gene>
<feature type="binding site" evidence="4">
    <location>
        <position position="203"/>
    </location>
    <ligand>
        <name>molybdate</name>
        <dbReference type="ChEBI" id="CHEBI:36264"/>
    </ligand>
</feature>
<evidence type="ECO:0000256" key="2">
    <source>
        <dbReference type="ARBA" id="ARBA00022723"/>
    </source>
</evidence>
<proteinExistence type="inferred from homology"/>
<dbReference type="PROSITE" id="PS51257">
    <property type="entry name" value="PROKAR_LIPOPROTEIN"/>
    <property type="match status" value="1"/>
</dbReference>
<dbReference type="SUPFAM" id="SSF53850">
    <property type="entry name" value="Periplasmic binding protein-like II"/>
    <property type="match status" value="1"/>
</dbReference>
<dbReference type="NCBIfam" id="TIGR01256">
    <property type="entry name" value="modA"/>
    <property type="match status" value="1"/>
</dbReference>
<keyword evidence="4" id="KW-0500">Molybdenum</keyword>
<dbReference type="RefSeq" id="WP_118766514.1">
    <property type="nucleotide sequence ID" value="NZ_QWKP01000157.1"/>
</dbReference>
<feature type="binding site" evidence="4">
    <location>
        <position position="185"/>
    </location>
    <ligand>
        <name>molybdate</name>
        <dbReference type="ChEBI" id="CHEBI:36264"/>
    </ligand>
</feature>
<dbReference type="OrthoDB" id="9785015at2"/>
<dbReference type="Pfam" id="PF13531">
    <property type="entry name" value="SBP_bac_11"/>
    <property type="match status" value="1"/>
</dbReference>
<feature type="binding site" evidence="4">
    <location>
        <position position="79"/>
    </location>
    <ligand>
        <name>molybdate</name>
        <dbReference type="ChEBI" id="CHEBI:36264"/>
    </ligand>
</feature>
<dbReference type="PANTHER" id="PTHR30632">
    <property type="entry name" value="MOLYBDATE-BINDING PERIPLASMIC PROTEIN"/>
    <property type="match status" value="1"/>
</dbReference>
<dbReference type="GO" id="GO:0015689">
    <property type="term" value="P:molybdate ion transport"/>
    <property type="evidence" value="ECO:0007669"/>
    <property type="project" value="InterPro"/>
</dbReference>
<feature type="binding site" evidence="4">
    <location>
        <position position="50"/>
    </location>
    <ligand>
        <name>molybdate</name>
        <dbReference type="ChEBI" id="CHEBI:36264"/>
    </ligand>
</feature>
<evidence type="ECO:0000256" key="1">
    <source>
        <dbReference type="ARBA" id="ARBA00009175"/>
    </source>
</evidence>
<dbReference type="Gene3D" id="3.40.190.10">
    <property type="entry name" value="Periplasmic binding protein-like II"/>
    <property type="match status" value="2"/>
</dbReference>
<evidence type="ECO:0000313" key="6">
    <source>
        <dbReference type="EMBL" id="RHA43529.1"/>
    </source>
</evidence>
<accession>A0A413RND6</accession>
<keyword evidence="2 4" id="KW-0479">Metal-binding</keyword>
<dbReference type="PANTHER" id="PTHR30632:SF0">
    <property type="entry name" value="SULFATE-BINDING PROTEIN"/>
    <property type="match status" value="1"/>
</dbReference>
<dbReference type="EMBL" id="QWKP01000157">
    <property type="protein sequence ID" value="RHA43529.1"/>
    <property type="molecule type" value="Genomic_DNA"/>
</dbReference>
<evidence type="ECO:0000256" key="5">
    <source>
        <dbReference type="SAM" id="SignalP"/>
    </source>
</evidence>
<evidence type="ECO:0000313" key="7">
    <source>
        <dbReference type="Proteomes" id="UP000283374"/>
    </source>
</evidence>
<dbReference type="InterPro" id="IPR005950">
    <property type="entry name" value="ModA"/>
</dbReference>
<dbReference type="AlphaFoldDB" id="A0A413RND6"/>
<dbReference type="GO" id="GO:0030973">
    <property type="term" value="F:molybdate ion binding"/>
    <property type="evidence" value="ECO:0007669"/>
    <property type="project" value="TreeGrafter"/>
</dbReference>
<name>A0A413RND6_9CELL</name>
<evidence type="ECO:0000256" key="4">
    <source>
        <dbReference type="PIRSR" id="PIRSR004846-1"/>
    </source>
</evidence>
<protein>
    <submittedName>
        <fullName evidence="6">Molybdate ABC transporter substrate-binding protein</fullName>
    </submittedName>
</protein>
<keyword evidence="7" id="KW-1185">Reference proteome</keyword>
<feature type="signal peptide" evidence="5">
    <location>
        <begin position="1"/>
        <end position="26"/>
    </location>
</feature>
<dbReference type="InterPro" id="IPR050682">
    <property type="entry name" value="ModA/WtpA"/>
</dbReference>
<sequence>MKRTTPATLALAALLALAGCSSSNEAGTGSPSTSAWGDLTGQLTIFAAASLQPAFDELTATFAAAHPDVTVNPVTYDGSSTLATQLVEGGSADVFASADEKNMKPVVDAGLTAATPEVFTTNTLQIVVAPGNPKKVTSLADLATLSADGGIVVLCAAEVPCGSASQQVLDAAKVELKPASEEQNVRAVLTKVVSGEADAGLVYRTDVLKAGDDVEGVDFAEAAGVVNRYPIAVLSDDSRDAGHEAATAQAFVDLVLSDEGQKVLATKGFTAP</sequence>
<organism evidence="6 7">
    <name type="scientific">Cellulomonas rhizosphaerae</name>
    <dbReference type="NCBI Taxonomy" id="2293719"/>
    <lineage>
        <taxon>Bacteria</taxon>
        <taxon>Bacillati</taxon>
        <taxon>Actinomycetota</taxon>
        <taxon>Actinomycetes</taxon>
        <taxon>Micrococcales</taxon>
        <taxon>Cellulomonadaceae</taxon>
        <taxon>Cellulomonas</taxon>
    </lineage>
</organism>
<dbReference type="Proteomes" id="UP000283374">
    <property type="component" value="Unassembled WGS sequence"/>
</dbReference>
<comment type="caution">
    <text evidence="6">The sequence shown here is derived from an EMBL/GenBank/DDBJ whole genome shotgun (WGS) entry which is preliminary data.</text>
</comment>
<dbReference type="PIRSF" id="PIRSF004846">
    <property type="entry name" value="ModA"/>
    <property type="match status" value="1"/>
</dbReference>
<reference evidence="6 7" key="1">
    <citation type="submission" date="2018-08" db="EMBL/GenBank/DDBJ databases">
        <title>Cellulomonas rhizosphaerae sp. nov., a novel actinomycete isolated from soil.</title>
        <authorList>
            <person name="Tian Y."/>
        </authorList>
    </citation>
    <scope>NUCLEOTIDE SEQUENCE [LARGE SCALE GENOMIC DNA]</scope>
    <source>
        <strain evidence="6 7">NEAU-TCZ24</strain>
    </source>
</reference>
<feature type="chain" id="PRO_5019531746" evidence="5">
    <location>
        <begin position="27"/>
        <end position="272"/>
    </location>
</feature>
<keyword evidence="3 5" id="KW-0732">Signal</keyword>
<evidence type="ECO:0000256" key="3">
    <source>
        <dbReference type="ARBA" id="ARBA00022729"/>
    </source>
</evidence>